<feature type="region of interest" description="Disordered" evidence="1">
    <location>
        <begin position="1"/>
        <end position="22"/>
    </location>
</feature>
<protein>
    <submittedName>
        <fullName evidence="2">Uncharacterized protein</fullName>
    </submittedName>
</protein>
<sequence>MASSDWTQAANQARHRSREEEELCLTGPHHTVGSFHSCSRTCISGSDSTFFLLQNLTAMKIERRMRMTPQVPPTAAARMLISERETRSNNKLKSGITTEHCRASSLTFVDDSEVTYGTLYRKLLKLTWQHESSQQKQRPYPKHGIKHLNCVTSGRMSGDEVNPAAVAKPVEDAQGDDRWMSQHIRFVQECKDAEPDVLLWEIL</sequence>
<accession>A0A7J5XXH1</accession>
<dbReference type="Proteomes" id="UP000518266">
    <property type="component" value="Unassembled WGS sequence"/>
</dbReference>
<dbReference type="EMBL" id="JAAKFY010000020">
    <property type="protein sequence ID" value="KAF3841209.1"/>
    <property type="molecule type" value="Genomic_DNA"/>
</dbReference>
<organism evidence="2 3">
    <name type="scientific">Dissostichus mawsoni</name>
    <name type="common">Antarctic cod</name>
    <dbReference type="NCBI Taxonomy" id="36200"/>
    <lineage>
        <taxon>Eukaryota</taxon>
        <taxon>Metazoa</taxon>
        <taxon>Chordata</taxon>
        <taxon>Craniata</taxon>
        <taxon>Vertebrata</taxon>
        <taxon>Euteleostomi</taxon>
        <taxon>Actinopterygii</taxon>
        <taxon>Neopterygii</taxon>
        <taxon>Teleostei</taxon>
        <taxon>Neoteleostei</taxon>
        <taxon>Acanthomorphata</taxon>
        <taxon>Eupercaria</taxon>
        <taxon>Perciformes</taxon>
        <taxon>Notothenioidei</taxon>
        <taxon>Nototheniidae</taxon>
        <taxon>Dissostichus</taxon>
    </lineage>
</organism>
<comment type="caution">
    <text evidence="2">The sequence shown here is derived from an EMBL/GenBank/DDBJ whole genome shotgun (WGS) entry which is preliminary data.</text>
</comment>
<feature type="compositionally biased region" description="Polar residues" evidence="1">
    <location>
        <begin position="1"/>
        <end position="11"/>
    </location>
</feature>
<reference evidence="2 3" key="1">
    <citation type="submission" date="2020-03" db="EMBL/GenBank/DDBJ databases">
        <title>Dissostichus mawsoni Genome sequencing and assembly.</title>
        <authorList>
            <person name="Park H."/>
        </authorList>
    </citation>
    <scope>NUCLEOTIDE SEQUENCE [LARGE SCALE GENOMIC DNA]</scope>
    <source>
        <strain evidence="2">DM0001</strain>
        <tissue evidence="2">Muscle</tissue>
    </source>
</reference>
<evidence type="ECO:0000313" key="2">
    <source>
        <dbReference type="EMBL" id="KAF3841209.1"/>
    </source>
</evidence>
<keyword evidence="3" id="KW-1185">Reference proteome</keyword>
<dbReference type="AlphaFoldDB" id="A0A7J5XXH1"/>
<evidence type="ECO:0000256" key="1">
    <source>
        <dbReference type="SAM" id="MobiDB-lite"/>
    </source>
</evidence>
<name>A0A7J5XXH1_DISMA</name>
<evidence type="ECO:0000313" key="3">
    <source>
        <dbReference type="Proteomes" id="UP000518266"/>
    </source>
</evidence>
<proteinExistence type="predicted"/>
<gene>
    <name evidence="2" type="ORF">F7725_007071</name>
</gene>